<dbReference type="Pfam" id="PF01351">
    <property type="entry name" value="RNase_HII"/>
    <property type="match status" value="1"/>
</dbReference>
<evidence type="ECO:0000256" key="8">
    <source>
        <dbReference type="ARBA" id="ARBA00022490"/>
    </source>
</evidence>
<feature type="domain" description="RNase H type-2" evidence="17">
    <location>
        <begin position="11"/>
        <end position="195"/>
    </location>
</feature>
<proteinExistence type="inferred from homology"/>
<dbReference type="GO" id="GO:0043137">
    <property type="term" value="P:DNA replication, removal of RNA primer"/>
    <property type="evidence" value="ECO:0007669"/>
    <property type="project" value="TreeGrafter"/>
</dbReference>
<comment type="similarity">
    <text evidence="5 14 16">Belongs to the RNase HII family.</text>
</comment>
<keyword evidence="8 14" id="KW-0963">Cytoplasm</keyword>
<evidence type="ECO:0000256" key="1">
    <source>
        <dbReference type="ARBA" id="ARBA00000077"/>
    </source>
</evidence>
<dbReference type="GO" id="GO:0030145">
    <property type="term" value="F:manganese ion binding"/>
    <property type="evidence" value="ECO:0007669"/>
    <property type="project" value="UniProtKB-UniRule"/>
</dbReference>
<evidence type="ECO:0000256" key="14">
    <source>
        <dbReference type="HAMAP-Rule" id="MF_00052"/>
    </source>
</evidence>
<organism evidence="18 19">
    <name type="scientific">Candidatus Methylomirabilis tolerans</name>
    <dbReference type="NCBI Taxonomy" id="3123416"/>
    <lineage>
        <taxon>Bacteria</taxon>
        <taxon>Candidatus Methylomirabilota</taxon>
        <taxon>Candidatus Methylomirabilia</taxon>
        <taxon>Candidatus Methylomirabilales</taxon>
        <taxon>Candidatus Methylomirabilaceae</taxon>
        <taxon>Candidatus Methylomirabilis</taxon>
    </lineage>
</organism>
<evidence type="ECO:0000256" key="3">
    <source>
        <dbReference type="ARBA" id="ARBA00004065"/>
    </source>
</evidence>
<dbReference type="GO" id="GO:0003723">
    <property type="term" value="F:RNA binding"/>
    <property type="evidence" value="ECO:0007669"/>
    <property type="project" value="UniProtKB-UniRule"/>
</dbReference>
<feature type="binding site" evidence="14 15">
    <location>
        <position position="109"/>
    </location>
    <ligand>
        <name>a divalent metal cation</name>
        <dbReference type="ChEBI" id="CHEBI:60240"/>
    </ligand>
</feature>
<keyword evidence="10 14" id="KW-0479">Metal-binding</keyword>
<dbReference type="InterPro" id="IPR036397">
    <property type="entry name" value="RNaseH_sf"/>
</dbReference>
<evidence type="ECO:0000256" key="15">
    <source>
        <dbReference type="PROSITE-ProRule" id="PRU01319"/>
    </source>
</evidence>
<gene>
    <name evidence="14" type="primary">rnhB</name>
    <name evidence="18" type="ORF">K8G79_02435</name>
</gene>
<evidence type="ECO:0000256" key="13">
    <source>
        <dbReference type="ARBA" id="ARBA00023211"/>
    </source>
</evidence>
<evidence type="ECO:0000313" key="18">
    <source>
        <dbReference type="EMBL" id="MBZ0158995.1"/>
    </source>
</evidence>
<comment type="catalytic activity">
    <reaction evidence="1 14 15 16">
        <text>Endonucleolytic cleavage to 5'-phosphomonoester.</text>
        <dbReference type="EC" id="3.1.26.4"/>
    </reaction>
</comment>
<protein>
    <recommendedName>
        <fullName evidence="7 14">Ribonuclease HII</fullName>
        <shortName evidence="14">RNase HII</shortName>
        <ecNumber evidence="6 14">3.1.26.4</ecNumber>
    </recommendedName>
</protein>
<dbReference type="InterPro" id="IPR022898">
    <property type="entry name" value="RNase_HII"/>
</dbReference>
<dbReference type="NCBIfam" id="NF000595">
    <property type="entry name" value="PRK00015.1-3"/>
    <property type="match status" value="1"/>
</dbReference>
<evidence type="ECO:0000256" key="6">
    <source>
        <dbReference type="ARBA" id="ARBA00012180"/>
    </source>
</evidence>
<dbReference type="InterPro" id="IPR024567">
    <property type="entry name" value="RNase_HII/HIII_dom"/>
</dbReference>
<keyword evidence="12 14" id="KW-0378">Hydrolase</keyword>
<evidence type="ECO:0000256" key="12">
    <source>
        <dbReference type="ARBA" id="ARBA00022801"/>
    </source>
</evidence>
<evidence type="ECO:0000256" key="11">
    <source>
        <dbReference type="ARBA" id="ARBA00022759"/>
    </source>
</evidence>
<keyword evidence="13 14" id="KW-0464">Manganese</keyword>
<evidence type="ECO:0000256" key="7">
    <source>
        <dbReference type="ARBA" id="ARBA00019179"/>
    </source>
</evidence>
<sequence length="195" mass="21101">METSLRAAGYYLIAGVDEVGRGSLAGPVVAAAVILSPTCVIDGVNDSKTLSARRREQLDLAIRVEAIAVGFGVVQEETIDALNILQATMLAMRRAIEALNPPPDFVLIDGDQSPNCSNPHRLIPSGDRLCFPISAASILAKVARDRIMHAYDLALPQYGFRRHKGYGTPEHLSAIARVGVSPIHRKSFRGVREYV</sequence>
<feature type="binding site" evidence="14 15">
    <location>
        <position position="18"/>
    </location>
    <ligand>
        <name>a divalent metal cation</name>
        <dbReference type="ChEBI" id="CHEBI:60240"/>
    </ligand>
</feature>
<comment type="function">
    <text evidence="3 14 16">Endonuclease that specifically degrades the RNA of RNA-DNA hybrids.</text>
</comment>
<feature type="binding site" evidence="14 15">
    <location>
        <position position="17"/>
    </location>
    <ligand>
        <name>a divalent metal cation</name>
        <dbReference type="ChEBI" id="CHEBI:60240"/>
    </ligand>
</feature>
<keyword evidence="11 14" id="KW-0255">Endonuclease</keyword>
<dbReference type="PANTHER" id="PTHR10954">
    <property type="entry name" value="RIBONUCLEASE H2 SUBUNIT A"/>
    <property type="match status" value="1"/>
</dbReference>
<dbReference type="InterPro" id="IPR001352">
    <property type="entry name" value="RNase_HII/HIII"/>
</dbReference>
<dbReference type="InterPro" id="IPR012337">
    <property type="entry name" value="RNaseH-like_sf"/>
</dbReference>
<dbReference type="EC" id="3.1.26.4" evidence="6 14"/>
<reference evidence="18 19" key="1">
    <citation type="journal article" date="2021" name="bioRxiv">
        <title>Unraveling nitrogen, sulfur and carbon metabolic pathways and microbial community transcriptional responses to substrate deprivation and toxicity stresses in a bioreactor mimicking anoxic brackish coastal sediment conditions.</title>
        <authorList>
            <person name="Martins P.D."/>
            <person name="Echeveste M.J."/>
            <person name="Arshad A."/>
            <person name="Kurth J."/>
            <person name="Ouboter H."/>
            <person name="Jetten M.S.M."/>
            <person name="Welte C.U."/>
        </authorList>
    </citation>
    <scope>NUCLEOTIDE SEQUENCE [LARGE SCALE GENOMIC DNA]</scope>
    <source>
        <strain evidence="18">MAG_38</strain>
    </source>
</reference>
<dbReference type="Gene3D" id="3.30.420.10">
    <property type="entry name" value="Ribonuclease H-like superfamily/Ribonuclease H"/>
    <property type="match status" value="1"/>
</dbReference>
<dbReference type="CDD" id="cd07182">
    <property type="entry name" value="RNase_HII_bacteria_HII_like"/>
    <property type="match status" value="1"/>
</dbReference>
<dbReference type="Proteomes" id="UP001197609">
    <property type="component" value="Unassembled WGS sequence"/>
</dbReference>
<dbReference type="PANTHER" id="PTHR10954:SF18">
    <property type="entry name" value="RIBONUCLEASE HII"/>
    <property type="match status" value="1"/>
</dbReference>
<keyword evidence="9 14" id="KW-0540">Nuclease</keyword>
<dbReference type="AlphaFoldDB" id="A0AAJ1AHX5"/>
<evidence type="ECO:0000256" key="10">
    <source>
        <dbReference type="ARBA" id="ARBA00022723"/>
    </source>
</evidence>
<comment type="subcellular location">
    <subcellularLocation>
        <location evidence="4 14">Cytoplasm</location>
    </subcellularLocation>
</comment>
<dbReference type="NCBIfam" id="NF000594">
    <property type="entry name" value="PRK00015.1-1"/>
    <property type="match status" value="1"/>
</dbReference>
<dbReference type="GO" id="GO:0032299">
    <property type="term" value="C:ribonuclease H2 complex"/>
    <property type="evidence" value="ECO:0007669"/>
    <property type="project" value="TreeGrafter"/>
</dbReference>
<evidence type="ECO:0000256" key="16">
    <source>
        <dbReference type="RuleBase" id="RU003515"/>
    </source>
</evidence>
<dbReference type="GO" id="GO:0006298">
    <property type="term" value="P:mismatch repair"/>
    <property type="evidence" value="ECO:0007669"/>
    <property type="project" value="TreeGrafter"/>
</dbReference>
<comment type="cofactor">
    <cofactor evidence="14 15">
        <name>Mn(2+)</name>
        <dbReference type="ChEBI" id="CHEBI:29035"/>
    </cofactor>
    <cofactor evidence="14 15">
        <name>Mg(2+)</name>
        <dbReference type="ChEBI" id="CHEBI:18420"/>
    </cofactor>
    <text evidence="14 15">Manganese or magnesium. Binds 1 divalent metal ion per monomer in the absence of substrate. May bind a second metal ion after substrate binding.</text>
</comment>
<name>A0AAJ1AHX5_9BACT</name>
<dbReference type="GO" id="GO:0005737">
    <property type="term" value="C:cytoplasm"/>
    <property type="evidence" value="ECO:0007669"/>
    <property type="project" value="UniProtKB-SubCell"/>
</dbReference>
<evidence type="ECO:0000256" key="5">
    <source>
        <dbReference type="ARBA" id="ARBA00007383"/>
    </source>
</evidence>
<dbReference type="PROSITE" id="PS51975">
    <property type="entry name" value="RNASE_H_2"/>
    <property type="match status" value="1"/>
</dbReference>
<evidence type="ECO:0000259" key="17">
    <source>
        <dbReference type="PROSITE" id="PS51975"/>
    </source>
</evidence>
<dbReference type="HAMAP" id="MF_00052_B">
    <property type="entry name" value="RNase_HII_B"/>
    <property type="match status" value="1"/>
</dbReference>
<accession>A0AAJ1AHX5</accession>
<dbReference type="SUPFAM" id="SSF53098">
    <property type="entry name" value="Ribonuclease H-like"/>
    <property type="match status" value="1"/>
</dbReference>
<dbReference type="EMBL" id="JAIOIU010000029">
    <property type="protein sequence ID" value="MBZ0158995.1"/>
    <property type="molecule type" value="Genomic_DNA"/>
</dbReference>
<evidence type="ECO:0000313" key="19">
    <source>
        <dbReference type="Proteomes" id="UP001197609"/>
    </source>
</evidence>
<evidence type="ECO:0000256" key="2">
    <source>
        <dbReference type="ARBA" id="ARBA00001946"/>
    </source>
</evidence>
<dbReference type="GO" id="GO:0004523">
    <property type="term" value="F:RNA-DNA hybrid ribonuclease activity"/>
    <property type="evidence" value="ECO:0007669"/>
    <property type="project" value="UniProtKB-UniRule"/>
</dbReference>
<evidence type="ECO:0000256" key="9">
    <source>
        <dbReference type="ARBA" id="ARBA00022722"/>
    </source>
</evidence>
<comment type="cofactor">
    <cofactor evidence="2">
        <name>Mg(2+)</name>
        <dbReference type="ChEBI" id="CHEBI:18420"/>
    </cofactor>
</comment>
<evidence type="ECO:0000256" key="4">
    <source>
        <dbReference type="ARBA" id="ARBA00004496"/>
    </source>
</evidence>
<comment type="caution">
    <text evidence="18">The sequence shown here is derived from an EMBL/GenBank/DDBJ whole genome shotgun (WGS) entry which is preliminary data.</text>
</comment>